<accession>A0A644ZHV5</accession>
<reference evidence="1" key="1">
    <citation type="submission" date="2019-08" db="EMBL/GenBank/DDBJ databases">
        <authorList>
            <person name="Kucharzyk K."/>
            <person name="Murdoch R.W."/>
            <person name="Higgins S."/>
            <person name="Loffler F."/>
        </authorList>
    </citation>
    <scope>NUCLEOTIDE SEQUENCE</scope>
</reference>
<evidence type="ECO:0000313" key="1">
    <source>
        <dbReference type="EMBL" id="MPM40436.1"/>
    </source>
</evidence>
<sequence>MASLLSWKIYQYFFEPRTTSASMLTCRRRAADTTQTLTQTEPLTLNEQEAHRGIFPGGNGITTILLEKAEILPLFCIFRNWYFYR</sequence>
<name>A0A644ZHV5_9ZZZZ</name>
<proteinExistence type="predicted"/>
<organism evidence="1">
    <name type="scientific">bioreactor metagenome</name>
    <dbReference type="NCBI Taxonomy" id="1076179"/>
    <lineage>
        <taxon>unclassified sequences</taxon>
        <taxon>metagenomes</taxon>
        <taxon>ecological metagenomes</taxon>
    </lineage>
</organism>
<dbReference type="EMBL" id="VSSQ01009000">
    <property type="protein sequence ID" value="MPM40436.1"/>
    <property type="molecule type" value="Genomic_DNA"/>
</dbReference>
<protein>
    <submittedName>
        <fullName evidence="1">Uncharacterized protein</fullName>
    </submittedName>
</protein>
<gene>
    <name evidence="1" type="ORF">SDC9_87077</name>
</gene>
<dbReference type="AlphaFoldDB" id="A0A644ZHV5"/>
<comment type="caution">
    <text evidence="1">The sequence shown here is derived from an EMBL/GenBank/DDBJ whole genome shotgun (WGS) entry which is preliminary data.</text>
</comment>